<sequence length="57" mass="6692">MRIVSIKIPENLLEELDSYAYRNNMSRSDVIRLAIKTYLANNNTPKPKIKIRRVALF</sequence>
<evidence type="ECO:0000313" key="2">
    <source>
        <dbReference type="EMBL" id="PUA33607.1"/>
    </source>
</evidence>
<dbReference type="EMBL" id="NBVN01000002">
    <property type="protein sequence ID" value="PUA33607.1"/>
    <property type="molecule type" value="Genomic_DNA"/>
</dbReference>
<dbReference type="Proteomes" id="UP000244093">
    <property type="component" value="Unassembled WGS sequence"/>
</dbReference>
<feature type="domain" description="Ribbon-helix-helix protein CopG" evidence="1">
    <location>
        <begin position="3"/>
        <end position="40"/>
    </location>
</feature>
<comment type="caution">
    <text evidence="2">The sequence shown here is derived from an EMBL/GenBank/DDBJ whole genome shotgun (WGS) entry which is preliminary data.</text>
</comment>
<evidence type="ECO:0000259" key="1">
    <source>
        <dbReference type="Pfam" id="PF01402"/>
    </source>
</evidence>
<reference evidence="2" key="2">
    <citation type="journal article" date="2018" name="Syst. Appl. Microbiol.">
        <title>A new symbiotic nanoarchaeote (Candidatus Nanoclepta minutus) and its host (Zestosphaera tikiterensis gen. nov., sp. nov.) from a New Zealand hot spring.</title>
        <authorList>
            <person name="St John E."/>
            <person name="Liu Y."/>
            <person name="Podar M."/>
            <person name="Stott M.B."/>
            <person name="Meneghin J."/>
            <person name="Chen Z."/>
            <person name="Lagutin K."/>
            <person name="Mitchell K."/>
            <person name="Reysenbach A.L."/>
        </authorList>
    </citation>
    <scope>NUCLEOTIDE SEQUENCE [LARGE SCALE GENOMIC DNA]</scope>
    <source>
        <strain evidence="2">NZ3</strain>
    </source>
</reference>
<dbReference type="GO" id="GO:0006355">
    <property type="term" value="P:regulation of DNA-templated transcription"/>
    <property type="evidence" value="ECO:0007669"/>
    <property type="project" value="InterPro"/>
</dbReference>
<evidence type="ECO:0000313" key="3">
    <source>
        <dbReference type="Proteomes" id="UP000244093"/>
    </source>
</evidence>
<dbReference type="CDD" id="cd22231">
    <property type="entry name" value="RHH_NikR_HicB-like"/>
    <property type="match status" value="1"/>
</dbReference>
<organism evidence="2 3">
    <name type="scientific">Zestosphaera tikiterensis</name>
    <dbReference type="NCBI Taxonomy" id="1973259"/>
    <lineage>
        <taxon>Archaea</taxon>
        <taxon>Thermoproteota</taxon>
        <taxon>Thermoprotei</taxon>
        <taxon>Desulfurococcales</taxon>
        <taxon>Desulfurococcaceae</taxon>
        <taxon>Zestosphaera</taxon>
    </lineage>
</organism>
<gene>
    <name evidence="2" type="ORF">B7O98_04105</name>
</gene>
<dbReference type="AlphaFoldDB" id="A0A2R7Y883"/>
<dbReference type="Gene3D" id="1.10.1220.10">
    <property type="entry name" value="Met repressor-like"/>
    <property type="match status" value="1"/>
</dbReference>
<accession>A0A2R7Y883</accession>
<dbReference type="SUPFAM" id="SSF47598">
    <property type="entry name" value="Ribbon-helix-helix"/>
    <property type="match status" value="1"/>
</dbReference>
<dbReference type="InterPro" id="IPR013321">
    <property type="entry name" value="Arc_rbn_hlx_hlx"/>
</dbReference>
<dbReference type="Pfam" id="PF01402">
    <property type="entry name" value="RHH_1"/>
    <property type="match status" value="1"/>
</dbReference>
<dbReference type="InterPro" id="IPR010985">
    <property type="entry name" value="Ribbon_hlx_hlx"/>
</dbReference>
<protein>
    <recommendedName>
        <fullName evidence="1">Ribbon-helix-helix protein CopG domain-containing protein</fullName>
    </recommendedName>
</protein>
<name>A0A2R7Y883_9CREN</name>
<dbReference type="InterPro" id="IPR002145">
    <property type="entry name" value="CopG"/>
</dbReference>
<proteinExistence type="predicted"/>
<reference evidence="2" key="1">
    <citation type="submission" date="2017-04" db="EMBL/GenBank/DDBJ databases">
        <authorList>
            <person name="Afonso C.L."/>
            <person name="Miller P.J."/>
            <person name="Scott M.A."/>
            <person name="Spackman E."/>
            <person name="Goraichik I."/>
            <person name="Dimitrov K.M."/>
            <person name="Suarez D.L."/>
            <person name="Swayne D.E."/>
        </authorList>
    </citation>
    <scope>NUCLEOTIDE SEQUENCE</scope>
    <source>
        <strain evidence="2">NZ3</strain>
    </source>
</reference>